<evidence type="ECO:0000313" key="1">
    <source>
        <dbReference type="EMBL" id="CRL02140.1"/>
    </source>
</evidence>
<gene>
    <name evidence="1" type="ORF">CLUMA_CG015516</name>
</gene>
<organism evidence="1 2">
    <name type="scientific">Clunio marinus</name>
    <dbReference type="NCBI Taxonomy" id="568069"/>
    <lineage>
        <taxon>Eukaryota</taxon>
        <taxon>Metazoa</taxon>
        <taxon>Ecdysozoa</taxon>
        <taxon>Arthropoda</taxon>
        <taxon>Hexapoda</taxon>
        <taxon>Insecta</taxon>
        <taxon>Pterygota</taxon>
        <taxon>Neoptera</taxon>
        <taxon>Endopterygota</taxon>
        <taxon>Diptera</taxon>
        <taxon>Nematocera</taxon>
        <taxon>Chironomoidea</taxon>
        <taxon>Chironomidae</taxon>
        <taxon>Clunio</taxon>
    </lineage>
</organism>
<keyword evidence="2" id="KW-1185">Reference proteome</keyword>
<evidence type="ECO:0000313" key="2">
    <source>
        <dbReference type="Proteomes" id="UP000183832"/>
    </source>
</evidence>
<protein>
    <submittedName>
        <fullName evidence="1">CLUMA_CG015516, isoform A</fullName>
    </submittedName>
</protein>
<sequence>MAQAFKAVRNLAPSTKMSRIKPHKYGDSSLKGILLRNHNKACLHFYRKLFFDYLLCDYLGIERFLTNYSQRFRQLLLSESE</sequence>
<dbReference type="EMBL" id="CVRI01000057">
    <property type="protein sequence ID" value="CRL02140.1"/>
    <property type="molecule type" value="Genomic_DNA"/>
</dbReference>
<dbReference type="AlphaFoldDB" id="A0A1J1IRF7"/>
<dbReference type="Proteomes" id="UP000183832">
    <property type="component" value="Unassembled WGS sequence"/>
</dbReference>
<name>A0A1J1IRF7_9DIPT</name>
<reference evidence="1 2" key="1">
    <citation type="submission" date="2015-04" db="EMBL/GenBank/DDBJ databases">
        <authorList>
            <person name="Syromyatnikov M.Y."/>
            <person name="Popov V.N."/>
        </authorList>
    </citation>
    <scope>NUCLEOTIDE SEQUENCE [LARGE SCALE GENOMIC DNA]</scope>
</reference>
<proteinExistence type="predicted"/>
<accession>A0A1J1IRF7</accession>